<dbReference type="PANTHER" id="PTHR12289:SF41">
    <property type="entry name" value="FAILED AXON CONNECTIONS-RELATED"/>
    <property type="match status" value="1"/>
</dbReference>
<evidence type="ECO:0000256" key="4">
    <source>
        <dbReference type="ARBA" id="ARBA00022927"/>
    </source>
</evidence>
<gene>
    <name evidence="8" type="ORF">N7452_004395</name>
</gene>
<evidence type="ECO:0000256" key="1">
    <source>
        <dbReference type="ARBA" id="ARBA00004294"/>
    </source>
</evidence>
<evidence type="ECO:0000313" key="9">
    <source>
        <dbReference type="Proteomes" id="UP001147695"/>
    </source>
</evidence>
<evidence type="ECO:0000259" key="7">
    <source>
        <dbReference type="Pfam" id="PF10568"/>
    </source>
</evidence>
<dbReference type="GO" id="GO:0001401">
    <property type="term" value="C:SAM complex"/>
    <property type="evidence" value="ECO:0007669"/>
    <property type="project" value="InterPro"/>
</dbReference>
<accession>A0A9W9QGM0</accession>
<sequence length="428" mass="46983">MVLQLHVWGPAFSLPSIDAQCLAVIAYCSEALPKGSWELVATSDPSVSPTGELPALQNGEVWVSRFRNIVDYLRQYSEGAWNLDQNLNEVQQADSVAFSSFVESRGQSLLDLSLYVTSQNYYANTSPAYGALLQWPNQWILPPKLHTDAKSRTEHLGLSSLDLQAMEDQRQRDHSAAVASGQIPKNLIQQPKDTVSKLLGRTAQSNHFRLEAITADFFEPLEAMLSSKSCLLPADSDNSPSSLDCVASAYLSLALIPDLAFPWLRDAMRAKAPLLTAYTERMRSRAFGVVDVSHAFTPVTESLPWRAPDRLSVATVGSTLLNTLADNTPILKEVRANRRLKQAIQSDENFSPVQKQGLSLYADSKSKDMLVSIAAVVAGSAALVGYMVHVGLISFSRGFEEEEEEEEVYEPDQVVHMPASEILGLNLG</sequence>
<evidence type="ECO:0000256" key="3">
    <source>
        <dbReference type="ARBA" id="ARBA00022787"/>
    </source>
</evidence>
<dbReference type="InterPro" id="IPR050931">
    <property type="entry name" value="Mito_Protein_Transport_Metaxin"/>
</dbReference>
<dbReference type="GO" id="GO:0007005">
    <property type="term" value="P:mitochondrion organization"/>
    <property type="evidence" value="ECO:0007669"/>
    <property type="project" value="TreeGrafter"/>
</dbReference>
<keyword evidence="2" id="KW-0813">Transport</keyword>
<evidence type="ECO:0000256" key="2">
    <source>
        <dbReference type="ARBA" id="ARBA00022448"/>
    </source>
</evidence>
<keyword evidence="6" id="KW-0472">Membrane</keyword>
<reference evidence="8" key="2">
    <citation type="journal article" date="2023" name="IMA Fungus">
        <title>Comparative genomic study of the Penicillium genus elucidates a diverse pangenome and 15 lateral gene transfer events.</title>
        <authorList>
            <person name="Petersen C."/>
            <person name="Sorensen T."/>
            <person name="Nielsen M.R."/>
            <person name="Sondergaard T.E."/>
            <person name="Sorensen J.L."/>
            <person name="Fitzpatrick D.A."/>
            <person name="Frisvad J.C."/>
            <person name="Nielsen K.L."/>
        </authorList>
    </citation>
    <scope>NUCLEOTIDE SEQUENCE</scope>
    <source>
        <strain evidence="8">IBT 35673</strain>
    </source>
</reference>
<dbReference type="CDD" id="cd03078">
    <property type="entry name" value="GST_N_Metaxin1_like"/>
    <property type="match status" value="1"/>
</dbReference>
<keyword evidence="5" id="KW-0496">Mitochondrion</keyword>
<dbReference type="GO" id="GO:0015031">
    <property type="term" value="P:protein transport"/>
    <property type="evidence" value="ECO:0007669"/>
    <property type="project" value="UniProtKB-KW"/>
</dbReference>
<keyword evidence="4" id="KW-0653">Protein transport</keyword>
<evidence type="ECO:0000256" key="6">
    <source>
        <dbReference type="ARBA" id="ARBA00023136"/>
    </source>
</evidence>
<dbReference type="PANTHER" id="PTHR12289">
    <property type="entry name" value="METAXIN RELATED"/>
    <property type="match status" value="1"/>
</dbReference>
<dbReference type="Proteomes" id="UP001147695">
    <property type="component" value="Unassembled WGS sequence"/>
</dbReference>
<dbReference type="EMBL" id="JAPZBQ010000003">
    <property type="protein sequence ID" value="KAJ5337667.1"/>
    <property type="molecule type" value="Genomic_DNA"/>
</dbReference>
<organism evidence="8 9">
    <name type="scientific">Penicillium brevicompactum</name>
    <dbReference type="NCBI Taxonomy" id="5074"/>
    <lineage>
        <taxon>Eukaryota</taxon>
        <taxon>Fungi</taxon>
        <taxon>Dikarya</taxon>
        <taxon>Ascomycota</taxon>
        <taxon>Pezizomycotina</taxon>
        <taxon>Eurotiomycetes</taxon>
        <taxon>Eurotiomycetidae</taxon>
        <taxon>Eurotiales</taxon>
        <taxon>Aspergillaceae</taxon>
        <taxon>Penicillium</taxon>
    </lineage>
</organism>
<comment type="caution">
    <text evidence="8">The sequence shown here is derived from an EMBL/GenBank/DDBJ whole genome shotgun (WGS) entry which is preliminary data.</text>
</comment>
<dbReference type="Pfam" id="PF10568">
    <property type="entry name" value="Tom37"/>
    <property type="match status" value="1"/>
</dbReference>
<evidence type="ECO:0000256" key="5">
    <source>
        <dbReference type="ARBA" id="ARBA00023128"/>
    </source>
</evidence>
<evidence type="ECO:0000313" key="8">
    <source>
        <dbReference type="EMBL" id="KAJ5337667.1"/>
    </source>
</evidence>
<protein>
    <recommendedName>
        <fullName evidence="7">Mitochondrial outer membrane transport complex Sam37/metaxin N-terminal domain-containing protein</fullName>
    </recommendedName>
</protein>
<proteinExistence type="predicted"/>
<dbReference type="InterPro" id="IPR019564">
    <property type="entry name" value="Sam37/metaxin_N"/>
</dbReference>
<comment type="subcellular location">
    <subcellularLocation>
        <location evidence="1">Mitochondrion outer membrane</location>
    </subcellularLocation>
</comment>
<dbReference type="AlphaFoldDB" id="A0A9W9QGM0"/>
<name>A0A9W9QGM0_PENBR</name>
<feature type="domain" description="Mitochondrial outer membrane transport complex Sam37/metaxin N-terminal" evidence="7">
    <location>
        <begin position="21"/>
        <end position="145"/>
    </location>
</feature>
<keyword evidence="3" id="KW-1000">Mitochondrion outer membrane</keyword>
<reference evidence="8" key="1">
    <citation type="submission" date="2022-12" db="EMBL/GenBank/DDBJ databases">
        <authorList>
            <person name="Petersen C."/>
        </authorList>
    </citation>
    <scope>NUCLEOTIDE SEQUENCE</scope>
    <source>
        <strain evidence="8">IBT 35673</strain>
    </source>
</reference>